<dbReference type="Proteomes" id="UP000887565">
    <property type="component" value="Unplaced"/>
</dbReference>
<keyword evidence="1" id="KW-1185">Reference proteome</keyword>
<dbReference type="WBParaSite" id="nRc.2.0.1.t20296-RA">
    <property type="protein sequence ID" value="nRc.2.0.1.t20296-RA"/>
    <property type="gene ID" value="nRc.2.0.1.g20296"/>
</dbReference>
<protein>
    <submittedName>
        <fullName evidence="2">Uncharacterized protein</fullName>
    </submittedName>
</protein>
<reference evidence="2" key="1">
    <citation type="submission" date="2022-11" db="UniProtKB">
        <authorList>
            <consortium name="WormBaseParasite"/>
        </authorList>
    </citation>
    <scope>IDENTIFICATION</scope>
</reference>
<accession>A0A915J1F7</accession>
<dbReference type="AlphaFoldDB" id="A0A915J1F7"/>
<organism evidence="1 2">
    <name type="scientific">Romanomermis culicivorax</name>
    <name type="common">Nematode worm</name>
    <dbReference type="NCBI Taxonomy" id="13658"/>
    <lineage>
        <taxon>Eukaryota</taxon>
        <taxon>Metazoa</taxon>
        <taxon>Ecdysozoa</taxon>
        <taxon>Nematoda</taxon>
        <taxon>Enoplea</taxon>
        <taxon>Dorylaimia</taxon>
        <taxon>Mermithida</taxon>
        <taxon>Mermithoidea</taxon>
        <taxon>Mermithidae</taxon>
        <taxon>Romanomermis</taxon>
    </lineage>
</organism>
<evidence type="ECO:0000313" key="1">
    <source>
        <dbReference type="Proteomes" id="UP000887565"/>
    </source>
</evidence>
<proteinExistence type="predicted"/>
<name>A0A915J1F7_ROMCU</name>
<sequence>MDVSKLYQAPSRVQEELEKKIYLFTTITELALFCHNLEETIHNQSELIQAELRGHNPIAIDEAAKW</sequence>
<evidence type="ECO:0000313" key="2">
    <source>
        <dbReference type="WBParaSite" id="nRc.2.0.1.t20296-RA"/>
    </source>
</evidence>